<reference evidence="13" key="1">
    <citation type="submission" date="2018-12" db="EMBL/GenBank/DDBJ databases">
        <title>Tengunoibacter tsumagoiensis gen. nov., sp. nov., Dictyobacter kobayashii sp. nov., D. alpinus sp. nov., and D. joshuensis sp. nov. and description of Dictyobacteraceae fam. nov. within the order Ktedonobacterales isolated from Tengu-no-mugimeshi.</title>
        <authorList>
            <person name="Wang C.M."/>
            <person name="Zheng Y."/>
            <person name="Sakai Y."/>
            <person name="Toyoda A."/>
            <person name="Minakuchi Y."/>
            <person name="Abe K."/>
            <person name="Yokota A."/>
            <person name="Yabe S."/>
        </authorList>
    </citation>
    <scope>NUCLEOTIDE SEQUENCE [LARGE SCALE GENOMIC DNA]</scope>
    <source>
        <strain evidence="13">Uno3</strain>
    </source>
</reference>
<evidence type="ECO:0000256" key="1">
    <source>
        <dbReference type="ARBA" id="ARBA00012417"/>
    </source>
</evidence>
<evidence type="ECO:0000256" key="6">
    <source>
        <dbReference type="ARBA" id="ARBA00022932"/>
    </source>
</evidence>
<accession>A0A402A5H7</accession>
<dbReference type="GO" id="GO:0003677">
    <property type="term" value="F:DNA binding"/>
    <property type="evidence" value="ECO:0007669"/>
    <property type="project" value="InterPro"/>
</dbReference>
<name>A0A402A5H7_9CHLR</name>
<dbReference type="GO" id="GO:0009360">
    <property type="term" value="C:DNA polymerase III complex"/>
    <property type="evidence" value="ECO:0007669"/>
    <property type="project" value="InterPro"/>
</dbReference>
<feature type="domain" description="DNA polymerase III delta N-terminal" evidence="10">
    <location>
        <begin position="3"/>
        <end position="74"/>
    </location>
</feature>
<dbReference type="PANTHER" id="PTHR34388:SF1">
    <property type="entry name" value="DNA POLYMERASE III SUBUNIT DELTA"/>
    <property type="match status" value="1"/>
</dbReference>
<dbReference type="InterPro" id="IPR048466">
    <property type="entry name" value="DNA_pol3_delta-like_C"/>
</dbReference>
<feature type="domain" description="DNA polymerase III delta subunit-like C-terminal" evidence="11">
    <location>
        <begin position="228"/>
        <end position="348"/>
    </location>
</feature>
<dbReference type="InterPro" id="IPR010372">
    <property type="entry name" value="DNA_pol3_delta_N"/>
</dbReference>
<dbReference type="SUPFAM" id="SSF52540">
    <property type="entry name" value="P-loop containing nucleoside triphosphate hydrolases"/>
    <property type="match status" value="1"/>
</dbReference>
<protein>
    <recommendedName>
        <fullName evidence="2">DNA polymerase III subunit delta</fullName>
        <ecNumber evidence="1">2.7.7.7</ecNumber>
    </recommendedName>
</protein>
<dbReference type="Pfam" id="PF21694">
    <property type="entry name" value="DNA_pol3_delta_C"/>
    <property type="match status" value="1"/>
</dbReference>
<dbReference type="RefSeq" id="WP_126581741.1">
    <property type="nucleotide sequence ID" value="NZ_BIFR01000001.1"/>
</dbReference>
<dbReference type="InterPro" id="IPR027417">
    <property type="entry name" value="P-loop_NTPase"/>
</dbReference>
<dbReference type="GO" id="GO:0003887">
    <property type="term" value="F:DNA-directed DNA polymerase activity"/>
    <property type="evidence" value="ECO:0007669"/>
    <property type="project" value="UniProtKB-KW"/>
</dbReference>
<dbReference type="AlphaFoldDB" id="A0A402A5H7"/>
<sequence length="350" mass="38512">MFYLLHGEDEFTSREQLKQLKQLGDFGFNQDTFSGTDTDLKTILITCTTLPFLSEQRLVVVSGLPKKKRGETAKQADPVTENPAKEDMARPVKGKKGKKTSKTTALTRAGFEKDLAEMVATMPTETVLIVLVEEPLEASNPLVKAAEKYGKMYQSALPKGNALESWITKRAKSLEVKIASDANSLLANFIGNNLRLLANELDKLATYVGKGGTISIEDVRQLSAQVQEARIFDLTDALAQRNRKQALNILHDLLADGEPPLKLISTITTQVRSLMLVKELAQKGMRGPQIASTLGLAPFIAEKSLRQVGNFQPAQLENTYRQLLATDAALKRSRLTPEMALDLLVIQFGS</sequence>
<dbReference type="EC" id="2.7.7.7" evidence="1"/>
<keyword evidence="3" id="KW-0808">Transferase</keyword>
<keyword evidence="4" id="KW-0548">Nucleotidyltransferase</keyword>
<dbReference type="OrthoDB" id="9775929at2"/>
<comment type="caution">
    <text evidence="12">The sequence shown here is derived from an EMBL/GenBank/DDBJ whole genome shotgun (WGS) entry which is preliminary data.</text>
</comment>
<dbReference type="InterPro" id="IPR005790">
    <property type="entry name" value="DNA_polIII_delta"/>
</dbReference>
<dbReference type="GO" id="GO:0006261">
    <property type="term" value="P:DNA-templated DNA replication"/>
    <property type="evidence" value="ECO:0007669"/>
    <property type="project" value="TreeGrafter"/>
</dbReference>
<feature type="region of interest" description="Disordered" evidence="9">
    <location>
        <begin position="67"/>
        <end position="101"/>
    </location>
</feature>
<evidence type="ECO:0000256" key="5">
    <source>
        <dbReference type="ARBA" id="ARBA00022705"/>
    </source>
</evidence>
<evidence type="ECO:0000313" key="12">
    <source>
        <dbReference type="EMBL" id="GCE14329.1"/>
    </source>
</evidence>
<evidence type="ECO:0000256" key="8">
    <source>
        <dbReference type="ARBA" id="ARBA00049244"/>
    </source>
</evidence>
<dbReference type="Proteomes" id="UP000287352">
    <property type="component" value="Unassembled WGS sequence"/>
</dbReference>
<dbReference type="Gene3D" id="1.10.8.60">
    <property type="match status" value="1"/>
</dbReference>
<evidence type="ECO:0000256" key="9">
    <source>
        <dbReference type="SAM" id="MobiDB-lite"/>
    </source>
</evidence>
<evidence type="ECO:0000256" key="3">
    <source>
        <dbReference type="ARBA" id="ARBA00022679"/>
    </source>
</evidence>
<dbReference type="Gene3D" id="3.40.50.300">
    <property type="entry name" value="P-loop containing nucleotide triphosphate hydrolases"/>
    <property type="match status" value="1"/>
</dbReference>
<comment type="catalytic activity">
    <reaction evidence="8">
        <text>DNA(n) + a 2'-deoxyribonucleoside 5'-triphosphate = DNA(n+1) + diphosphate</text>
        <dbReference type="Rhea" id="RHEA:22508"/>
        <dbReference type="Rhea" id="RHEA-COMP:17339"/>
        <dbReference type="Rhea" id="RHEA-COMP:17340"/>
        <dbReference type="ChEBI" id="CHEBI:33019"/>
        <dbReference type="ChEBI" id="CHEBI:61560"/>
        <dbReference type="ChEBI" id="CHEBI:173112"/>
        <dbReference type="EC" id="2.7.7.7"/>
    </reaction>
</comment>
<evidence type="ECO:0000259" key="10">
    <source>
        <dbReference type="Pfam" id="PF06144"/>
    </source>
</evidence>
<comment type="similarity">
    <text evidence="7">Belongs to the DNA polymerase HolA subunit family.</text>
</comment>
<keyword evidence="5" id="KW-0235">DNA replication</keyword>
<organism evidence="12 13">
    <name type="scientific">Tengunoibacter tsumagoiensis</name>
    <dbReference type="NCBI Taxonomy" id="2014871"/>
    <lineage>
        <taxon>Bacteria</taxon>
        <taxon>Bacillati</taxon>
        <taxon>Chloroflexota</taxon>
        <taxon>Ktedonobacteria</taxon>
        <taxon>Ktedonobacterales</taxon>
        <taxon>Dictyobacteraceae</taxon>
        <taxon>Tengunoibacter</taxon>
    </lineage>
</organism>
<proteinExistence type="inferred from homology"/>
<dbReference type="Gene3D" id="1.20.272.10">
    <property type="match status" value="1"/>
</dbReference>
<evidence type="ECO:0000256" key="7">
    <source>
        <dbReference type="ARBA" id="ARBA00034754"/>
    </source>
</evidence>
<gene>
    <name evidence="12" type="ORF">KTT_41880</name>
</gene>
<evidence type="ECO:0000259" key="11">
    <source>
        <dbReference type="Pfam" id="PF21694"/>
    </source>
</evidence>
<keyword evidence="6" id="KW-0239">DNA-directed DNA polymerase</keyword>
<dbReference type="NCBIfam" id="TIGR01128">
    <property type="entry name" value="holA"/>
    <property type="match status" value="1"/>
</dbReference>
<evidence type="ECO:0000313" key="13">
    <source>
        <dbReference type="Proteomes" id="UP000287352"/>
    </source>
</evidence>
<dbReference type="PANTHER" id="PTHR34388">
    <property type="entry name" value="DNA POLYMERASE III SUBUNIT DELTA"/>
    <property type="match status" value="1"/>
</dbReference>
<dbReference type="EMBL" id="BIFR01000001">
    <property type="protein sequence ID" value="GCE14329.1"/>
    <property type="molecule type" value="Genomic_DNA"/>
</dbReference>
<evidence type="ECO:0000256" key="4">
    <source>
        <dbReference type="ARBA" id="ARBA00022695"/>
    </source>
</evidence>
<dbReference type="SUPFAM" id="SSF48019">
    <property type="entry name" value="post-AAA+ oligomerization domain-like"/>
    <property type="match status" value="1"/>
</dbReference>
<evidence type="ECO:0000256" key="2">
    <source>
        <dbReference type="ARBA" id="ARBA00017703"/>
    </source>
</evidence>
<keyword evidence="13" id="KW-1185">Reference proteome</keyword>
<dbReference type="Pfam" id="PF06144">
    <property type="entry name" value="DNA_pol3_delta"/>
    <property type="match status" value="1"/>
</dbReference>
<feature type="compositionally biased region" description="Basic residues" evidence="9">
    <location>
        <begin position="92"/>
        <end position="101"/>
    </location>
</feature>
<dbReference type="InterPro" id="IPR008921">
    <property type="entry name" value="DNA_pol3_clamp-load_cplx_C"/>
</dbReference>